<dbReference type="Pfam" id="PF00356">
    <property type="entry name" value="LacI"/>
    <property type="match status" value="1"/>
</dbReference>
<sequence>MSATIKDIAKLANVSHMTVSRALNNSPLIKEETKRKIMEIAEQLNYVPNYNAKSLVLQRSHTIGLFFTSMVQGTSSSFLAEAIRGVSQEVGVQYNLFLRGIDDFEDFSSIHRRRFDGILLMSQSERDDTFIRHVREQGIPLVVLNRNAGDSTIVNFVSNDRAGAYELTQYLAGRGHTRIGLVEGIAGYKSTQERKEGYLRAMKDAGLAVREEWLVEGRYDVESGYLAMHRLLALPERPTAVFCCNDDMAIGAMKAAAEAGLRIPADVSVVGFDDIGFSHYTNPPLTTVKRPIEQLSRMGARKILELIEGPPAGGELVLLDTKLVRRESVEELHPHL</sequence>
<accession>A0ABU5PQB2</accession>
<comment type="caution">
    <text evidence="6">The sequence shown here is derived from an EMBL/GenBank/DDBJ whole genome shotgun (WGS) entry which is preliminary data.</text>
</comment>
<dbReference type="Gene3D" id="3.40.50.2300">
    <property type="match status" value="2"/>
</dbReference>
<dbReference type="RefSeq" id="WP_323078532.1">
    <property type="nucleotide sequence ID" value="NZ_CBCSKM010000002.1"/>
</dbReference>
<keyword evidence="7" id="KW-1185">Reference proteome</keyword>
<protein>
    <submittedName>
        <fullName evidence="6">LacI family DNA-binding transcriptional regulator</fullName>
    </submittedName>
</protein>
<dbReference type="PANTHER" id="PTHR30146">
    <property type="entry name" value="LACI-RELATED TRANSCRIPTIONAL REPRESSOR"/>
    <property type="match status" value="1"/>
</dbReference>
<keyword evidence="3 6" id="KW-0238">DNA-binding</keyword>
<organism evidence="6 7">
    <name type="scientific">Paenibacillus phoenicis</name>
    <dbReference type="NCBI Taxonomy" id="554117"/>
    <lineage>
        <taxon>Bacteria</taxon>
        <taxon>Bacillati</taxon>
        <taxon>Bacillota</taxon>
        <taxon>Bacilli</taxon>
        <taxon>Bacillales</taxon>
        <taxon>Paenibacillaceae</taxon>
        <taxon>Paenibacillus</taxon>
    </lineage>
</organism>
<dbReference type="InterPro" id="IPR010982">
    <property type="entry name" value="Lambda_DNA-bd_dom_sf"/>
</dbReference>
<dbReference type="InterPro" id="IPR046335">
    <property type="entry name" value="LacI/GalR-like_sensor"/>
</dbReference>
<keyword evidence="4" id="KW-0804">Transcription</keyword>
<evidence type="ECO:0000256" key="2">
    <source>
        <dbReference type="ARBA" id="ARBA00023015"/>
    </source>
</evidence>
<evidence type="ECO:0000256" key="4">
    <source>
        <dbReference type="ARBA" id="ARBA00023163"/>
    </source>
</evidence>
<evidence type="ECO:0000313" key="6">
    <source>
        <dbReference type="EMBL" id="MEA3571992.1"/>
    </source>
</evidence>
<evidence type="ECO:0000256" key="3">
    <source>
        <dbReference type="ARBA" id="ARBA00023125"/>
    </source>
</evidence>
<dbReference type="EMBL" id="JAYERP010000001">
    <property type="protein sequence ID" value="MEA3571992.1"/>
    <property type="molecule type" value="Genomic_DNA"/>
</dbReference>
<name>A0ABU5PQB2_9BACL</name>
<reference evidence="6 7" key="1">
    <citation type="submission" date="2023-12" db="EMBL/GenBank/DDBJ databases">
        <title>Whole genome sequencing of Paenibacillus phoenicis isolated from the Phoenix Mars Lander spacecraft assembly facility.</title>
        <authorList>
            <person name="Garcia A."/>
            <person name="Venkateswaran K."/>
        </authorList>
    </citation>
    <scope>NUCLEOTIDE SEQUENCE [LARGE SCALE GENOMIC DNA]</scope>
    <source>
        <strain evidence="6 7">3PO2SA</strain>
    </source>
</reference>
<dbReference type="SUPFAM" id="SSF47413">
    <property type="entry name" value="lambda repressor-like DNA-binding domains"/>
    <property type="match status" value="1"/>
</dbReference>
<dbReference type="InterPro" id="IPR000843">
    <property type="entry name" value="HTH_LacI"/>
</dbReference>
<keyword evidence="1" id="KW-0678">Repressor</keyword>
<dbReference type="PRINTS" id="PR00036">
    <property type="entry name" value="HTHLACI"/>
</dbReference>
<dbReference type="PANTHER" id="PTHR30146:SF148">
    <property type="entry name" value="HTH-TYPE TRANSCRIPTIONAL REPRESSOR PURR-RELATED"/>
    <property type="match status" value="1"/>
</dbReference>
<dbReference type="PROSITE" id="PS50932">
    <property type="entry name" value="HTH_LACI_2"/>
    <property type="match status" value="1"/>
</dbReference>
<dbReference type="CDD" id="cd06267">
    <property type="entry name" value="PBP1_LacI_sugar_binding-like"/>
    <property type="match status" value="1"/>
</dbReference>
<dbReference type="SMART" id="SM00354">
    <property type="entry name" value="HTH_LACI"/>
    <property type="match status" value="1"/>
</dbReference>
<feature type="domain" description="HTH lacI-type" evidence="5">
    <location>
        <begin position="3"/>
        <end position="57"/>
    </location>
</feature>
<evidence type="ECO:0000259" key="5">
    <source>
        <dbReference type="PROSITE" id="PS50932"/>
    </source>
</evidence>
<dbReference type="GO" id="GO:0003677">
    <property type="term" value="F:DNA binding"/>
    <property type="evidence" value="ECO:0007669"/>
    <property type="project" value="UniProtKB-KW"/>
</dbReference>
<keyword evidence="2" id="KW-0805">Transcription regulation</keyword>
<dbReference type="Proteomes" id="UP001292216">
    <property type="component" value="Unassembled WGS sequence"/>
</dbReference>
<gene>
    <name evidence="6" type="ORF">U9M73_18860</name>
</gene>
<dbReference type="Pfam" id="PF13377">
    <property type="entry name" value="Peripla_BP_3"/>
    <property type="match status" value="1"/>
</dbReference>
<dbReference type="PROSITE" id="PS00356">
    <property type="entry name" value="HTH_LACI_1"/>
    <property type="match status" value="1"/>
</dbReference>
<dbReference type="CDD" id="cd01392">
    <property type="entry name" value="HTH_LacI"/>
    <property type="match status" value="1"/>
</dbReference>
<dbReference type="SUPFAM" id="SSF53822">
    <property type="entry name" value="Periplasmic binding protein-like I"/>
    <property type="match status" value="1"/>
</dbReference>
<evidence type="ECO:0000256" key="1">
    <source>
        <dbReference type="ARBA" id="ARBA00022491"/>
    </source>
</evidence>
<proteinExistence type="predicted"/>
<dbReference type="InterPro" id="IPR028082">
    <property type="entry name" value="Peripla_BP_I"/>
</dbReference>
<evidence type="ECO:0000313" key="7">
    <source>
        <dbReference type="Proteomes" id="UP001292216"/>
    </source>
</evidence>
<dbReference type="Gene3D" id="1.10.260.40">
    <property type="entry name" value="lambda repressor-like DNA-binding domains"/>
    <property type="match status" value="1"/>
</dbReference>